<evidence type="ECO:0000313" key="2">
    <source>
        <dbReference type="EMBL" id="MDI5884915.1"/>
    </source>
</evidence>
<dbReference type="EMBL" id="JASCSA010000008">
    <property type="protein sequence ID" value="MDI5884915.1"/>
    <property type="molecule type" value="Genomic_DNA"/>
</dbReference>
<reference evidence="3" key="1">
    <citation type="submission" date="2023-07" db="EMBL/GenBank/DDBJ databases">
        <title>Genome-based characterization of strain KMM 296 and proposal for reclassification of Cobetia litoralis and Cobetia pacifica, and emended description of the species Cobetia amphilecti and Cobetia marina.</title>
        <authorList>
            <person name="Balabanova L."/>
            <person name="Nedashkovskaya O."/>
        </authorList>
    </citation>
    <scope>NUCLEOTIDE SEQUENCE [LARGE SCALE GENOMIC DNA]</scope>
    <source>
        <strain evidence="3">NRIC 0815</strain>
    </source>
</reference>
<dbReference type="RefSeq" id="WP_107334657.1">
    <property type="nucleotide sequence ID" value="NZ_CP136695.1"/>
</dbReference>
<accession>A0ABT6UQD8</accession>
<evidence type="ECO:0000256" key="1">
    <source>
        <dbReference type="SAM" id="MobiDB-lite"/>
    </source>
</evidence>
<feature type="region of interest" description="Disordered" evidence="1">
    <location>
        <begin position="68"/>
        <end position="89"/>
    </location>
</feature>
<name>A0ABT6UQD8_9GAMM</name>
<dbReference type="GeneID" id="97326601"/>
<proteinExistence type="predicted"/>
<sequence length="89" mass="9426">MIQFTLTTTLKGGTSVSGDPIKVSADSAPAAGSQITKGQWPALDALSPNFPVTVTGVEEDDDGNTLVRLKEADSPDANDPDSYRYTPWK</sequence>
<dbReference type="Proteomes" id="UP001229025">
    <property type="component" value="Unassembled WGS sequence"/>
</dbReference>
<comment type="caution">
    <text evidence="2">The sequence shown here is derived from an EMBL/GenBank/DDBJ whole genome shotgun (WGS) entry which is preliminary data.</text>
</comment>
<protein>
    <submittedName>
        <fullName evidence="2">Uncharacterized protein</fullName>
    </submittedName>
</protein>
<organism evidence="2 3">
    <name type="scientific">Cobetia amphilecti</name>
    <dbReference type="NCBI Taxonomy" id="1055104"/>
    <lineage>
        <taxon>Bacteria</taxon>
        <taxon>Pseudomonadati</taxon>
        <taxon>Pseudomonadota</taxon>
        <taxon>Gammaproteobacteria</taxon>
        <taxon>Oceanospirillales</taxon>
        <taxon>Halomonadaceae</taxon>
        <taxon>Cobetia</taxon>
    </lineage>
</organism>
<evidence type="ECO:0000313" key="3">
    <source>
        <dbReference type="Proteomes" id="UP001229025"/>
    </source>
</evidence>
<keyword evidence="3" id="KW-1185">Reference proteome</keyword>
<gene>
    <name evidence="2" type="ORF">QLT01_11180</name>
</gene>